<gene>
    <name evidence="1" type="ORF">ADIARSV_0033</name>
</gene>
<dbReference type="EMBL" id="AQPN01000001">
    <property type="protein sequence ID" value="EOR96770.1"/>
    <property type="molecule type" value="Genomic_DNA"/>
</dbReference>
<evidence type="ECO:0000313" key="2">
    <source>
        <dbReference type="Proteomes" id="UP000014174"/>
    </source>
</evidence>
<dbReference type="RefSeq" id="WP_016193290.1">
    <property type="nucleotide sequence ID" value="NZ_AQPN01000001.1"/>
</dbReference>
<dbReference type="AlphaFoldDB" id="R9GZ51"/>
<comment type="caution">
    <text evidence="1">The sequence shown here is derived from an EMBL/GenBank/DDBJ whole genome shotgun (WGS) entry which is preliminary data.</text>
</comment>
<evidence type="ECO:0000313" key="1">
    <source>
        <dbReference type="EMBL" id="EOR96770.1"/>
    </source>
</evidence>
<protein>
    <submittedName>
        <fullName evidence="1">Uncharacterized protein</fullName>
    </submittedName>
</protein>
<reference evidence="1 2" key="1">
    <citation type="journal article" date="2013" name="Genome Announc.">
        <title>Draft Genome Sequence of Arcticibacter svalbardensis Strain MN12-7T, a Member of the Family Sphingobacteriaceae Isolated from an Arctic Soil Sample.</title>
        <authorList>
            <person name="Shivaji S."/>
            <person name="Ara S."/>
            <person name="Prasad S."/>
            <person name="Manasa B.P."/>
            <person name="Begum Z."/>
            <person name="Singh A."/>
            <person name="Kumar Pinnaka A."/>
        </authorList>
    </citation>
    <scope>NUCLEOTIDE SEQUENCE [LARGE SCALE GENOMIC DNA]</scope>
    <source>
        <strain evidence="1 2">MN12-7</strain>
    </source>
</reference>
<organism evidence="1 2">
    <name type="scientific">Arcticibacter svalbardensis MN12-7</name>
    <dbReference type="NCBI Taxonomy" id="1150600"/>
    <lineage>
        <taxon>Bacteria</taxon>
        <taxon>Pseudomonadati</taxon>
        <taxon>Bacteroidota</taxon>
        <taxon>Sphingobacteriia</taxon>
        <taxon>Sphingobacteriales</taxon>
        <taxon>Sphingobacteriaceae</taxon>
        <taxon>Arcticibacter</taxon>
    </lineage>
</organism>
<proteinExistence type="predicted"/>
<sequence length="46" mass="5435">MAIFANLNRLELDFLWANLITEELIIQQPFLALMMAGYNLIWSHKK</sequence>
<accession>R9GZ51</accession>
<dbReference type="Proteomes" id="UP000014174">
    <property type="component" value="Unassembled WGS sequence"/>
</dbReference>
<keyword evidence="2" id="KW-1185">Reference proteome</keyword>
<name>R9GZ51_9SPHI</name>